<proteinExistence type="predicted"/>
<name>A0ABR4BPR6_9HELO</name>
<reference evidence="1 2" key="1">
    <citation type="journal article" date="2024" name="Commun. Biol.">
        <title>Comparative genomic analysis of thermophilic fungi reveals convergent evolutionary adaptations and gene losses.</title>
        <authorList>
            <person name="Steindorff A.S."/>
            <person name="Aguilar-Pontes M.V."/>
            <person name="Robinson A.J."/>
            <person name="Andreopoulos B."/>
            <person name="LaButti K."/>
            <person name="Kuo A."/>
            <person name="Mondo S."/>
            <person name="Riley R."/>
            <person name="Otillar R."/>
            <person name="Haridas S."/>
            <person name="Lipzen A."/>
            <person name="Grimwood J."/>
            <person name="Schmutz J."/>
            <person name="Clum A."/>
            <person name="Reid I.D."/>
            <person name="Moisan M.C."/>
            <person name="Butler G."/>
            <person name="Nguyen T.T.M."/>
            <person name="Dewar K."/>
            <person name="Conant G."/>
            <person name="Drula E."/>
            <person name="Henrissat B."/>
            <person name="Hansel C."/>
            <person name="Singer S."/>
            <person name="Hutchinson M.I."/>
            <person name="de Vries R.P."/>
            <person name="Natvig D.O."/>
            <person name="Powell A.J."/>
            <person name="Tsang A."/>
            <person name="Grigoriev I.V."/>
        </authorList>
    </citation>
    <scope>NUCLEOTIDE SEQUENCE [LARGE SCALE GENOMIC DNA]</scope>
    <source>
        <strain evidence="1 2">CBS 494.80</strain>
    </source>
</reference>
<sequence length="294" mass="33351">MEMPNLSSMKDDDRWMKYIDSSAYDDVKRQSVPSIYVTDMDLAENLEHQSLLRILTAGGASPLSPLSRSEESLKDVDPAVAIQRLVWTPITKWNDLKNLSKYNVGLRIAFSKSNAAFICNFIIKTRYPEEAKYLGLDIAAPVSSKWLTPSGPQVTTIKICERKFWLEIIAKLNLITNRITEGHHYRPSISFMDPGPGLLYGLESGMVLINKDPKTGRVCKAVRCDVVQKCLHALTEPWYISPRYELEVMPRSELGAVTWYYDQYGGREDAVEALEDILAQAEPRESLNFDDESH</sequence>
<keyword evidence="2" id="KW-1185">Reference proteome</keyword>
<evidence type="ECO:0000313" key="1">
    <source>
        <dbReference type="EMBL" id="KAL2059771.1"/>
    </source>
</evidence>
<protein>
    <submittedName>
        <fullName evidence="1">Uncharacterized protein</fullName>
    </submittedName>
</protein>
<dbReference type="Proteomes" id="UP001595075">
    <property type="component" value="Unassembled WGS sequence"/>
</dbReference>
<dbReference type="EMBL" id="JAZHXI010000026">
    <property type="protein sequence ID" value="KAL2059771.1"/>
    <property type="molecule type" value="Genomic_DNA"/>
</dbReference>
<comment type="caution">
    <text evidence="1">The sequence shown here is derived from an EMBL/GenBank/DDBJ whole genome shotgun (WGS) entry which is preliminary data.</text>
</comment>
<organism evidence="1 2">
    <name type="scientific">Oculimacula yallundae</name>
    <dbReference type="NCBI Taxonomy" id="86028"/>
    <lineage>
        <taxon>Eukaryota</taxon>
        <taxon>Fungi</taxon>
        <taxon>Dikarya</taxon>
        <taxon>Ascomycota</taxon>
        <taxon>Pezizomycotina</taxon>
        <taxon>Leotiomycetes</taxon>
        <taxon>Helotiales</taxon>
        <taxon>Ploettnerulaceae</taxon>
        <taxon>Oculimacula</taxon>
    </lineage>
</organism>
<accession>A0ABR4BPR6</accession>
<evidence type="ECO:0000313" key="2">
    <source>
        <dbReference type="Proteomes" id="UP001595075"/>
    </source>
</evidence>
<gene>
    <name evidence="1" type="ORF">VTL71DRAFT_10155</name>
</gene>